<dbReference type="Gene3D" id="3.40.1260.10">
    <property type="entry name" value="DsrEFH-like"/>
    <property type="match status" value="1"/>
</dbReference>
<protein>
    <recommendedName>
        <fullName evidence="3">DsrE/DsrF-like family protein</fullName>
    </recommendedName>
</protein>
<dbReference type="SUPFAM" id="SSF75169">
    <property type="entry name" value="DsrEFH-like"/>
    <property type="match status" value="1"/>
</dbReference>
<evidence type="ECO:0000313" key="2">
    <source>
        <dbReference type="Proteomes" id="UP000533017"/>
    </source>
</evidence>
<comment type="caution">
    <text evidence="1">The sequence shown here is derived from an EMBL/GenBank/DDBJ whole genome shotgun (WGS) entry which is preliminary data.</text>
</comment>
<dbReference type="InterPro" id="IPR027396">
    <property type="entry name" value="DsrEFH-like"/>
</dbReference>
<sequence>MTLAEGSPVREQTATAPASVVVHLDEGDPDKHASVLRNLRNLHAELTDSTIELVVHGPGIGAVLQNSPHAAELRAAITAGTTVVACRNTMRALDIAPGQLIPGVHTVNSGVAELVQRQTQGWVYIRP</sequence>
<dbReference type="InterPro" id="IPR003787">
    <property type="entry name" value="Sulphur_relay_DsrE/F-like"/>
</dbReference>
<reference evidence="1 2" key="1">
    <citation type="submission" date="2020-07" db="EMBL/GenBank/DDBJ databases">
        <title>Sequencing the genomes of 1000 actinobacteria strains.</title>
        <authorList>
            <person name="Klenk H.-P."/>
        </authorList>
    </citation>
    <scope>NUCLEOTIDE SEQUENCE [LARGE SCALE GENOMIC DNA]</scope>
    <source>
        <strain evidence="1 2">DSM 45117</strain>
    </source>
</reference>
<dbReference type="EMBL" id="JACBZA010000001">
    <property type="protein sequence ID" value="NYH84081.1"/>
    <property type="molecule type" value="Genomic_DNA"/>
</dbReference>
<evidence type="ECO:0008006" key="3">
    <source>
        <dbReference type="Google" id="ProtNLM"/>
    </source>
</evidence>
<dbReference type="RefSeq" id="WP_092890434.1">
    <property type="nucleotide sequence ID" value="NZ_FOOI01000028.1"/>
</dbReference>
<dbReference type="PANTHER" id="PTHR37691">
    <property type="entry name" value="BLR3518 PROTEIN"/>
    <property type="match status" value="1"/>
</dbReference>
<accession>A0ABX2S377</accession>
<proteinExistence type="predicted"/>
<name>A0ABX2S377_9ACTN</name>
<dbReference type="Pfam" id="PF02635">
    <property type="entry name" value="DsrE"/>
    <property type="match status" value="1"/>
</dbReference>
<organism evidence="1 2">
    <name type="scientific">Actinopolymorpha cephalotaxi</name>
    <dbReference type="NCBI Taxonomy" id="504797"/>
    <lineage>
        <taxon>Bacteria</taxon>
        <taxon>Bacillati</taxon>
        <taxon>Actinomycetota</taxon>
        <taxon>Actinomycetes</taxon>
        <taxon>Propionibacteriales</taxon>
        <taxon>Actinopolymorphaceae</taxon>
        <taxon>Actinopolymorpha</taxon>
    </lineage>
</organism>
<keyword evidence="2" id="KW-1185">Reference proteome</keyword>
<evidence type="ECO:0000313" key="1">
    <source>
        <dbReference type="EMBL" id="NYH84081.1"/>
    </source>
</evidence>
<dbReference type="Proteomes" id="UP000533017">
    <property type="component" value="Unassembled WGS sequence"/>
</dbReference>
<gene>
    <name evidence="1" type="ORF">FHR37_002932</name>
</gene>
<dbReference type="PANTHER" id="PTHR37691:SF1">
    <property type="entry name" value="BLR3518 PROTEIN"/>
    <property type="match status" value="1"/>
</dbReference>